<evidence type="ECO:0000313" key="1">
    <source>
        <dbReference type="Proteomes" id="UP000887579"/>
    </source>
</evidence>
<organism evidence="1 2">
    <name type="scientific">Panagrolaimus sp. ES5</name>
    <dbReference type="NCBI Taxonomy" id="591445"/>
    <lineage>
        <taxon>Eukaryota</taxon>
        <taxon>Metazoa</taxon>
        <taxon>Ecdysozoa</taxon>
        <taxon>Nematoda</taxon>
        <taxon>Chromadorea</taxon>
        <taxon>Rhabditida</taxon>
        <taxon>Tylenchina</taxon>
        <taxon>Panagrolaimomorpha</taxon>
        <taxon>Panagrolaimoidea</taxon>
        <taxon>Panagrolaimidae</taxon>
        <taxon>Panagrolaimus</taxon>
    </lineage>
</organism>
<reference evidence="2" key="1">
    <citation type="submission" date="2022-11" db="UniProtKB">
        <authorList>
            <consortium name="WormBaseParasite"/>
        </authorList>
    </citation>
    <scope>IDENTIFICATION</scope>
</reference>
<sequence>MAFVVKNPEKIWMEIDAPGYAAYVKSYNKLVNYTKPRAVLREDWASDNDFLGFALMTNINVYIHNPPDDKCNYSRCVPCVKEGKWNKDDSALFIDWVGKNHFVPIIGV</sequence>
<dbReference type="Proteomes" id="UP000887579">
    <property type="component" value="Unplaced"/>
</dbReference>
<name>A0AC34GFZ1_9BILA</name>
<evidence type="ECO:0000313" key="2">
    <source>
        <dbReference type="WBParaSite" id="ES5_v2.g28507.t1"/>
    </source>
</evidence>
<accession>A0AC34GFZ1</accession>
<dbReference type="WBParaSite" id="ES5_v2.g28507.t1">
    <property type="protein sequence ID" value="ES5_v2.g28507.t1"/>
    <property type="gene ID" value="ES5_v2.g28507"/>
</dbReference>
<protein>
    <submittedName>
        <fullName evidence="2">Uncharacterized protein</fullName>
    </submittedName>
</protein>
<proteinExistence type="predicted"/>